<dbReference type="AlphaFoldDB" id="A0A1Q3CKM8"/>
<gene>
    <name evidence="1" type="ORF">CFOL_v3_24205</name>
</gene>
<proteinExistence type="predicted"/>
<dbReference type="Proteomes" id="UP000187406">
    <property type="component" value="Unassembled WGS sequence"/>
</dbReference>
<protein>
    <submittedName>
        <fullName evidence="1">Uncharacterized protein</fullName>
    </submittedName>
</protein>
<sequence>MSPFPLSFRNLTSPVSNLCVSVALNRQQRQRQQPLLLLSSHCQWLLSSSHYLSLSIDTNDNGNNLSSSSPLTLNGSSLLPLTVDSTHNSGQSTEVTVQGSLTVPQYDSVVILYHEIECNNRDDAGDMA</sequence>
<dbReference type="EMBL" id="BDDD01002255">
    <property type="protein sequence ID" value="GAV80745.1"/>
    <property type="molecule type" value="Genomic_DNA"/>
</dbReference>
<organism evidence="1 2">
    <name type="scientific">Cephalotus follicularis</name>
    <name type="common">Albany pitcher plant</name>
    <dbReference type="NCBI Taxonomy" id="3775"/>
    <lineage>
        <taxon>Eukaryota</taxon>
        <taxon>Viridiplantae</taxon>
        <taxon>Streptophyta</taxon>
        <taxon>Embryophyta</taxon>
        <taxon>Tracheophyta</taxon>
        <taxon>Spermatophyta</taxon>
        <taxon>Magnoliopsida</taxon>
        <taxon>eudicotyledons</taxon>
        <taxon>Gunneridae</taxon>
        <taxon>Pentapetalae</taxon>
        <taxon>rosids</taxon>
        <taxon>fabids</taxon>
        <taxon>Oxalidales</taxon>
        <taxon>Cephalotaceae</taxon>
        <taxon>Cephalotus</taxon>
    </lineage>
</organism>
<comment type="caution">
    <text evidence="1">The sequence shown here is derived from an EMBL/GenBank/DDBJ whole genome shotgun (WGS) entry which is preliminary data.</text>
</comment>
<evidence type="ECO:0000313" key="1">
    <source>
        <dbReference type="EMBL" id="GAV80745.1"/>
    </source>
</evidence>
<reference evidence="2" key="1">
    <citation type="submission" date="2016-04" db="EMBL/GenBank/DDBJ databases">
        <title>Cephalotus genome sequencing.</title>
        <authorList>
            <person name="Fukushima K."/>
            <person name="Hasebe M."/>
            <person name="Fang X."/>
        </authorList>
    </citation>
    <scope>NUCLEOTIDE SEQUENCE [LARGE SCALE GENOMIC DNA]</scope>
    <source>
        <strain evidence="2">cv. St1</strain>
    </source>
</reference>
<accession>A0A1Q3CKM8</accession>
<evidence type="ECO:0000313" key="2">
    <source>
        <dbReference type="Proteomes" id="UP000187406"/>
    </source>
</evidence>
<name>A0A1Q3CKM8_CEPFO</name>
<dbReference type="InParanoid" id="A0A1Q3CKM8"/>
<keyword evidence="2" id="KW-1185">Reference proteome</keyword>